<dbReference type="RefSeq" id="WP_270023288.1">
    <property type="nucleotide sequence ID" value="NZ_JAPDDP010000002.1"/>
</dbReference>
<dbReference type="EMBL" id="JAPDDP010000002">
    <property type="protein sequence ID" value="MDA0179021.1"/>
    <property type="molecule type" value="Genomic_DNA"/>
</dbReference>
<evidence type="ECO:0000313" key="3">
    <source>
        <dbReference type="Proteomes" id="UP001147653"/>
    </source>
</evidence>
<organism evidence="2 3">
    <name type="scientific">Solirubrobacter phytolaccae</name>
    <dbReference type="NCBI Taxonomy" id="1404360"/>
    <lineage>
        <taxon>Bacteria</taxon>
        <taxon>Bacillati</taxon>
        <taxon>Actinomycetota</taxon>
        <taxon>Thermoleophilia</taxon>
        <taxon>Solirubrobacterales</taxon>
        <taxon>Solirubrobacteraceae</taxon>
        <taxon>Solirubrobacter</taxon>
    </lineage>
</organism>
<dbReference type="AlphaFoldDB" id="A0A9X3N784"/>
<proteinExistence type="predicted"/>
<evidence type="ECO:0000313" key="2">
    <source>
        <dbReference type="EMBL" id="MDA0179021.1"/>
    </source>
</evidence>
<protein>
    <submittedName>
        <fullName evidence="2">Uncharacterized protein</fullName>
    </submittedName>
</protein>
<accession>A0A9X3N784</accession>
<feature type="region of interest" description="Disordered" evidence="1">
    <location>
        <begin position="1"/>
        <end position="25"/>
    </location>
</feature>
<sequence length="136" mass="14412">MSEPTAAPAKKRAAKPKHAATKYSDDVRAAVKLSKEIRGKSHGEGPAQHVLVRDLVTTLLKDQGEEPTPKTIAKLAGFSSPKALLDVAKGEGGRSAVAPLRPLVSQIPQDTASRAWTQGRFAAAILAAWSLQLAKR</sequence>
<feature type="compositionally biased region" description="Basic residues" evidence="1">
    <location>
        <begin position="9"/>
        <end position="20"/>
    </location>
</feature>
<dbReference type="Proteomes" id="UP001147653">
    <property type="component" value="Unassembled WGS sequence"/>
</dbReference>
<reference evidence="2" key="1">
    <citation type="submission" date="2022-10" db="EMBL/GenBank/DDBJ databases">
        <title>The WGS of Solirubrobacter phytolaccae KCTC 29190.</title>
        <authorList>
            <person name="Jiang Z."/>
        </authorList>
    </citation>
    <scope>NUCLEOTIDE SEQUENCE</scope>
    <source>
        <strain evidence="2">KCTC 29190</strain>
    </source>
</reference>
<gene>
    <name evidence="2" type="ORF">OJ997_01845</name>
</gene>
<comment type="caution">
    <text evidence="2">The sequence shown here is derived from an EMBL/GenBank/DDBJ whole genome shotgun (WGS) entry which is preliminary data.</text>
</comment>
<name>A0A9X3N784_9ACTN</name>
<keyword evidence="3" id="KW-1185">Reference proteome</keyword>
<evidence type="ECO:0000256" key="1">
    <source>
        <dbReference type="SAM" id="MobiDB-lite"/>
    </source>
</evidence>